<dbReference type="InterPro" id="IPR031316">
    <property type="entry name" value="FlgM_C"/>
</dbReference>
<evidence type="ECO:0000313" key="3">
    <source>
        <dbReference type="EMBL" id="HEW45075.1"/>
    </source>
</evidence>
<dbReference type="InterPro" id="IPR035890">
    <property type="entry name" value="Anti-sigma-28_factor_FlgM_sf"/>
</dbReference>
<name>A0A7C2VEI7_9AQUI</name>
<feature type="domain" description="Anti-sigma-28 factor FlgM C-terminal" evidence="2">
    <location>
        <begin position="35"/>
        <end position="77"/>
    </location>
</feature>
<dbReference type="AlphaFoldDB" id="A0A7C2VEI7"/>
<gene>
    <name evidence="3" type="ORF">ENO47_00130</name>
</gene>
<proteinExistence type="predicted"/>
<accession>A0A7C2VEI7</accession>
<dbReference type="EMBL" id="DSFP01000003">
    <property type="protein sequence ID" value="HEW45075.1"/>
    <property type="molecule type" value="Genomic_DNA"/>
</dbReference>
<dbReference type="SUPFAM" id="SSF101498">
    <property type="entry name" value="Anti-sigma factor FlgM"/>
    <property type="match status" value="1"/>
</dbReference>
<protein>
    <recommendedName>
        <fullName evidence="2">Anti-sigma-28 factor FlgM C-terminal domain-containing protein</fullName>
    </recommendedName>
</protein>
<feature type="coiled-coil region" evidence="1">
    <location>
        <begin position="43"/>
        <end position="70"/>
    </location>
</feature>
<comment type="caution">
    <text evidence="3">The sequence shown here is derived from an EMBL/GenBank/DDBJ whole genome shotgun (WGS) entry which is preliminary data.</text>
</comment>
<keyword evidence="1" id="KW-0175">Coiled coil</keyword>
<organism evidence="3">
    <name type="scientific">Hydrogenobacter sp</name>
    <dbReference type="NCBI Taxonomy" id="2152829"/>
    <lineage>
        <taxon>Bacteria</taxon>
        <taxon>Pseudomonadati</taxon>
        <taxon>Aquificota</taxon>
        <taxon>Aquificia</taxon>
        <taxon>Aquificales</taxon>
        <taxon>Aquificaceae</taxon>
        <taxon>Hydrogenobacter</taxon>
    </lineage>
</organism>
<evidence type="ECO:0000256" key="1">
    <source>
        <dbReference type="SAM" id="Coils"/>
    </source>
</evidence>
<evidence type="ECO:0000259" key="2">
    <source>
        <dbReference type="Pfam" id="PF04316"/>
    </source>
</evidence>
<dbReference type="Gene3D" id="6.10.140.30">
    <property type="entry name" value="Anti-sigma-28 factor FlgM"/>
    <property type="match status" value="1"/>
</dbReference>
<sequence length="87" mass="10232">MIDRIEVQRILGYIVEAEEKKKAKVQEKRDEEGVKVELSKELKNSQKVDYEDIEKKVESIKEQLQKGTYEVSPEKILTGLEKYLFSK</sequence>
<dbReference type="Pfam" id="PF04316">
    <property type="entry name" value="FlgM"/>
    <property type="match status" value="1"/>
</dbReference>
<reference evidence="3" key="1">
    <citation type="journal article" date="2020" name="mSystems">
        <title>Genome- and Community-Level Interaction Insights into Carbon Utilization and Element Cycling Functions of Hydrothermarchaeota in Hydrothermal Sediment.</title>
        <authorList>
            <person name="Zhou Z."/>
            <person name="Liu Y."/>
            <person name="Xu W."/>
            <person name="Pan J."/>
            <person name="Luo Z.H."/>
            <person name="Li M."/>
        </authorList>
    </citation>
    <scope>NUCLEOTIDE SEQUENCE [LARGE SCALE GENOMIC DNA]</scope>
    <source>
        <strain evidence="3">SpSt-132</strain>
    </source>
</reference>